<sequence length="205" mass="24591">MKQILKDRNIKYLVHFTQAENLYSIFRYGLLPRTVLTEQNIESYFNFKSRKYHDAIALSIEFPDYVQFNAIRFRQHNLPWVILLIDASILDDANCAYSPMKGSDLIYGEDGFQSLFNEVEDQQSREKMHLEDKYPTTVQTKVLCYDKIPVEYIKEVHFQDRENYFIYKGTIPSSIKTTVKICDTYFNTRHDYEFWKINNYKRLPE</sequence>
<dbReference type="InterPro" id="IPR029494">
    <property type="entry name" value="DarT"/>
</dbReference>
<dbReference type="Pfam" id="PF14487">
    <property type="entry name" value="DarT"/>
    <property type="match status" value="1"/>
</dbReference>
<evidence type="ECO:0000256" key="2">
    <source>
        <dbReference type="ARBA" id="ARBA00022676"/>
    </source>
</evidence>
<organism evidence="8 9">
    <name type="scientific">Breznakia pachnodae</name>
    <dbReference type="NCBI Taxonomy" id="265178"/>
    <lineage>
        <taxon>Bacteria</taxon>
        <taxon>Bacillati</taxon>
        <taxon>Bacillota</taxon>
        <taxon>Erysipelotrichia</taxon>
        <taxon>Erysipelotrichales</taxon>
        <taxon>Erysipelotrichaceae</taxon>
        <taxon>Breznakia</taxon>
    </lineage>
</organism>
<feature type="domain" description="DarT" evidence="7">
    <location>
        <begin position="11"/>
        <end position="187"/>
    </location>
</feature>
<proteinExistence type="inferred from homology"/>
<accession>A0ABU0E7C6</accession>
<name>A0ABU0E7C6_9FIRM</name>
<gene>
    <name evidence="8" type="ORF">J2S15_003567</name>
</gene>
<keyword evidence="2" id="KW-0328">Glycosyltransferase</keyword>
<keyword evidence="3" id="KW-0808">Transferase</keyword>
<dbReference type="PROSITE" id="PS52018">
    <property type="entry name" value="DART"/>
    <property type="match status" value="1"/>
</dbReference>
<evidence type="ECO:0000256" key="1">
    <source>
        <dbReference type="ARBA" id="ARBA00022649"/>
    </source>
</evidence>
<evidence type="ECO:0000256" key="5">
    <source>
        <dbReference type="ARBA" id="ARBA00023125"/>
    </source>
</evidence>
<keyword evidence="4" id="KW-0548">Nucleotidyltransferase</keyword>
<evidence type="ECO:0000256" key="4">
    <source>
        <dbReference type="ARBA" id="ARBA00022695"/>
    </source>
</evidence>
<keyword evidence="9" id="KW-1185">Reference proteome</keyword>
<comment type="caution">
    <text evidence="6">Lacks conserved residue(s) required for the propagation of feature annotation.</text>
</comment>
<keyword evidence="5 6" id="KW-0238">DNA-binding</keyword>
<evidence type="ECO:0000313" key="9">
    <source>
        <dbReference type="Proteomes" id="UP001230220"/>
    </source>
</evidence>
<evidence type="ECO:0000259" key="7">
    <source>
        <dbReference type="PROSITE" id="PS52018"/>
    </source>
</evidence>
<evidence type="ECO:0000313" key="8">
    <source>
        <dbReference type="EMBL" id="MDQ0362806.1"/>
    </source>
</evidence>
<evidence type="ECO:0000256" key="6">
    <source>
        <dbReference type="PROSITE-ProRule" id="PRU01362"/>
    </source>
</evidence>
<comment type="caution">
    <text evidence="8">The sequence shown here is derived from an EMBL/GenBank/DDBJ whole genome shotgun (WGS) entry which is preliminary data.</text>
</comment>
<dbReference type="EMBL" id="JAUSUR010000008">
    <property type="protein sequence ID" value="MDQ0362806.1"/>
    <property type="molecule type" value="Genomic_DNA"/>
</dbReference>
<reference evidence="8 9" key="1">
    <citation type="submission" date="2023-07" db="EMBL/GenBank/DDBJ databases">
        <title>Genomic Encyclopedia of Type Strains, Phase IV (KMG-IV): sequencing the most valuable type-strain genomes for metagenomic binning, comparative biology and taxonomic classification.</title>
        <authorList>
            <person name="Goeker M."/>
        </authorList>
    </citation>
    <scope>NUCLEOTIDE SEQUENCE [LARGE SCALE GENOMIC DNA]</scope>
    <source>
        <strain evidence="8 9">DSM 16784</strain>
    </source>
</reference>
<keyword evidence="1 6" id="KW-1277">Toxin-antitoxin system</keyword>
<dbReference type="RefSeq" id="WP_307410853.1">
    <property type="nucleotide sequence ID" value="NZ_JAUSUR010000008.1"/>
</dbReference>
<dbReference type="Proteomes" id="UP001230220">
    <property type="component" value="Unassembled WGS sequence"/>
</dbReference>
<evidence type="ECO:0000256" key="3">
    <source>
        <dbReference type="ARBA" id="ARBA00022679"/>
    </source>
</evidence>
<comment type="similarity">
    <text evidence="6">Belongs to the DarT ADP-ribosyltransferase family.</text>
</comment>
<protein>
    <recommendedName>
        <fullName evidence="7">DarT domain-containing protein</fullName>
    </recommendedName>
</protein>